<dbReference type="EMBL" id="JANBOI010000467">
    <property type="protein sequence ID" value="KAJ1730348.1"/>
    <property type="molecule type" value="Genomic_DNA"/>
</dbReference>
<evidence type="ECO:0000256" key="5">
    <source>
        <dbReference type="ARBA" id="ARBA00023136"/>
    </source>
</evidence>
<comment type="caution">
    <text evidence="7">The sequence shown here is derived from an EMBL/GenBank/DDBJ whole genome shotgun (WGS) entry which is preliminary data.</text>
</comment>
<accession>A0A9W8CYK6</accession>
<feature type="non-terminal residue" evidence="7">
    <location>
        <position position="99"/>
    </location>
</feature>
<name>A0A9W8CYK6_9FUNG</name>
<evidence type="ECO:0000256" key="3">
    <source>
        <dbReference type="ARBA" id="ARBA00022729"/>
    </source>
</evidence>
<keyword evidence="5" id="KW-0472">Membrane</keyword>
<dbReference type="Proteomes" id="UP001143981">
    <property type="component" value="Unassembled WGS sequence"/>
</dbReference>
<comment type="subcellular location">
    <subcellularLocation>
        <location evidence="1">Membrane</location>
        <topology evidence="1">Single-pass membrane protein</topology>
    </subcellularLocation>
</comment>
<evidence type="ECO:0000256" key="4">
    <source>
        <dbReference type="ARBA" id="ARBA00022989"/>
    </source>
</evidence>
<feature type="chain" id="PRO_5040748099" evidence="6">
    <location>
        <begin position="21"/>
        <end position="99"/>
    </location>
</feature>
<sequence>MRNFPAWAIAALALGSQAAAFDCKKAQVAGFTYDLGPLARDIALESNATTPPTITGTAYALNLCGPLVAAPDSVPAIDRCPAHAWVCRTVTNYKKDEKP</sequence>
<proteinExistence type="predicted"/>
<evidence type="ECO:0000313" key="7">
    <source>
        <dbReference type="EMBL" id="KAJ1730348.1"/>
    </source>
</evidence>
<dbReference type="OrthoDB" id="29460at2759"/>
<keyword evidence="8" id="KW-1185">Reference proteome</keyword>
<dbReference type="AlphaFoldDB" id="A0A9W8CYK6"/>
<keyword evidence="4" id="KW-1133">Transmembrane helix</keyword>
<reference evidence="7" key="1">
    <citation type="submission" date="2022-07" db="EMBL/GenBank/DDBJ databases">
        <title>Phylogenomic reconstructions and comparative analyses of Kickxellomycotina fungi.</title>
        <authorList>
            <person name="Reynolds N.K."/>
            <person name="Stajich J.E."/>
            <person name="Barry K."/>
            <person name="Grigoriev I.V."/>
            <person name="Crous P."/>
            <person name="Smith M.E."/>
        </authorList>
    </citation>
    <scope>NUCLEOTIDE SEQUENCE</scope>
    <source>
        <strain evidence="7">BCRC 34381</strain>
    </source>
</reference>
<evidence type="ECO:0000313" key="8">
    <source>
        <dbReference type="Proteomes" id="UP001143981"/>
    </source>
</evidence>
<feature type="signal peptide" evidence="6">
    <location>
        <begin position="1"/>
        <end position="20"/>
    </location>
</feature>
<keyword evidence="3 6" id="KW-0732">Signal</keyword>
<keyword evidence="2" id="KW-0812">Transmembrane</keyword>
<dbReference type="Pfam" id="PF09451">
    <property type="entry name" value="ATG27"/>
    <property type="match status" value="1"/>
</dbReference>
<dbReference type="InterPro" id="IPR009011">
    <property type="entry name" value="Man6P_isomerase_rcpt-bd_dom_sf"/>
</dbReference>
<evidence type="ECO:0000256" key="6">
    <source>
        <dbReference type="SAM" id="SignalP"/>
    </source>
</evidence>
<dbReference type="Gene3D" id="2.70.130.10">
    <property type="entry name" value="Mannose-6-phosphate receptor binding domain"/>
    <property type="match status" value="1"/>
</dbReference>
<dbReference type="SUPFAM" id="SSF50911">
    <property type="entry name" value="Mannose 6-phosphate receptor domain"/>
    <property type="match status" value="1"/>
</dbReference>
<protein>
    <submittedName>
        <fullName evidence="7">Type II membrane protein</fullName>
    </submittedName>
</protein>
<organism evidence="7 8">
    <name type="scientific">Coemansia biformis</name>
    <dbReference type="NCBI Taxonomy" id="1286918"/>
    <lineage>
        <taxon>Eukaryota</taxon>
        <taxon>Fungi</taxon>
        <taxon>Fungi incertae sedis</taxon>
        <taxon>Zoopagomycota</taxon>
        <taxon>Kickxellomycotina</taxon>
        <taxon>Kickxellomycetes</taxon>
        <taxon>Kickxellales</taxon>
        <taxon>Kickxellaceae</taxon>
        <taxon>Coemansia</taxon>
    </lineage>
</organism>
<gene>
    <name evidence="7" type="primary">ATG27</name>
    <name evidence="7" type="ORF">LPJ61_003062</name>
</gene>
<dbReference type="InterPro" id="IPR018939">
    <property type="entry name" value="Autophagy-rel_prot_27"/>
</dbReference>
<dbReference type="GO" id="GO:0016020">
    <property type="term" value="C:membrane"/>
    <property type="evidence" value="ECO:0007669"/>
    <property type="project" value="UniProtKB-SubCell"/>
</dbReference>
<evidence type="ECO:0000256" key="1">
    <source>
        <dbReference type="ARBA" id="ARBA00004167"/>
    </source>
</evidence>
<evidence type="ECO:0000256" key="2">
    <source>
        <dbReference type="ARBA" id="ARBA00022692"/>
    </source>
</evidence>